<organism evidence="3 4">
    <name type="scientific">Geodermatophilus sabuli</name>
    <dbReference type="NCBI Taxonomy" id="1564158"/>
    <lineage>
        <taxon>Bacteria</taxon>
        <taxon>Bacillati</taxon>
        <taxon>Actinomycetota</taxon>
        <taxon>Actinomycetes</taxon>
        <taxon>Geodermatophilales</taxon>
        <taxon>Geodermatophilaceae</taxon>
        <taxon>Geodermatophilus</taxon>
    </lineage>
</organism>
<dbReference type="Gene3D" id="3.40.50.150">
    <property type="entry name" value="Vaccinia Virus protein VP39"/>
    <property type="match status" value="1"/>
</dbReference>
<keyword evidence="2" id="KW-0808">Transferase</keyword>
<sequence>MCDGRAVPFVTGEEIRVDPHVLGTGSRVVPSGFVRAHTRVRRPSSVPEVRLHVADDVVALWEAMETEPGGAGEAPPFWAAAWPGGQALARFVLDRPEVVAGRAVLDLGAGSGLVALAARLAGAPWVLASDVDPFSRAAVGVNAGLNGIAGVSVTGDVLGRDLAGVDVVLAGDVCYDREMTERVLPFLDRARARGVEVYVGDPGRPYLPHDRLAAAAVYEIPETEGPGLRRTTVWRLP</sequence>
<evidence type="ECO:0000256" key="1">
    <source>
        <dbReference type="ARBA" id="ARBA00022603"/>
    </source>
</evidence>
<keyword evidence="1" id="KW-0489">Methyltransferase</keyword>
<dbReference type="AlphaFoldDB" id="A0A285E9W1"/>
<evidence type="ECO:0000256" key="2">
    <source>
        <dbReference type="ARBA" id="ARBA00022679"/>
    </source>
</evidence>
<dbReference type="Pfam" id="PF06325">
    <property type="entry name" value="PrmA"/>
    <property type="match status" value="1"/>
</dbReference>
<evidence type="ECO:0000313" key="3">
    <source>
        <dbReference type="EMBL" id="SNX95862.1"/>
    </source>
</evidence>
<reference evidence="3 4" key="1">
    <citation type="submission" date="2017-09" db="EMBL/GenBank/DDBJ databases">
        <authorList>
            <person name="Ehlers B."/>
            <person name="Leendertz F.H."/>
        </authorList>
    </citation>
    <scope>NUCLEOTIDE SEQUENCE [LARGE SCALE GENOMIC DNA]</scope>
    <source>
        <strain evidence="3 4">DSM 46844</strain>
    </source>
</reference>
<dbReference type="InterPro" id="IPR050078">
    <property type="entry name" value="Ribosomal_L11_MeTrfase_PrmA"/>
</dbReference>
<dbReference type="PANTHER" id="PTHR43648">
    <property type="entry name" value="ELECTRON TRANSFER FLAVOPROTEIN BETA SUBUNIT LYSINE METHYLTRANSFERASE"/>
    <property type="match status" value="1"/>
</dbReference>
<dbReference type="GO" id="GO:0016279">
    <property type="term" value="F:protein-lysine N-methyltransferase activity"/>
    <property type="evidence" value="ECO:0007669"/>
    <property type="project" value="TreeGrafter"/>
</dbReference>
<gene>
    <name evidence="3" type="ORF">SAMN06893097_10330</name>
</gene>
<name>A0A285E9W1_9ACTN</name>
<dbReference type="EMBL" id="OBDO01000003">
    <property type="protein sequence ID" value="SNX95862.1"/>
    <property type="molecule type" value="Genomic_DNA"/>
</dbReference>
<evidence type="ECO:0000313" key="4">
    <source>
        <dbReference type="Proteomes" id="UP000219514"/>
    </source>
</evidence>
<proteinExistence type="predicted"/>
<accession>A0A285E9W1</accession>
<dbReference type="GO" id="GO:0032259">
    <property type="term" value="P:methylation"/>
    <property type="evidence" value="ECO:0007669"/>
    <property type="project" value="UniProtKB-KW"/>
</dbReference>
<dbReference type="PANTHER" id="PTHR43648:SF1">
    <property type="entry name" value="ELECTRON TRANSFER FLAVOPROTEIN BETA SUBUNIT LYSINE METHYLTRANSFERASE"/>
    <property type="match status" value="1"/>
</dbReference>
<dbReference type="Proteomes" id="UP000219514">
    <property type="component" value="Unassembled WGS sequence"/>
</dbReference>
<dbReference type="InterPro" id="IPR029063">
    <property type="entry name" value="SAM-dependent_MTases_sf"/>
</dbReference>
<keyword evidence="4" id="KW-1185">Reference proteome</keyword>
<dbReference type="SUPFAM" id="SSF53335">
    <property type="entry name" value="S-adenosyl-L-methionine-dependent methyltransferases"/>
    <property type="match status" value="1"/>
</dbReference>
<protein>
    <submittedName>
        <fullName evidence="3">Predicted nicotinamide N-methyase</fullName>
    </submittedName>
</protein>